<protein>
    <submittedName>
        <fullName evidence="1">Uncharacterized protein</fullName>
    </submittedName>
</protein>
<evidence type="ECO:0000313" key="1">
    <source>
        <dbReference type="EnsemblMetazoa" id="AMIN014239-PA"/>
    </source>
</evidence>
<keyword evidence="2" id="KW-1185">Reference proteome</keyword>
<name>A0A182WNE8_9DIPT</name>
<evidence type="ECO:0000313" key="2">
    <source>
        <dbReference type="Proteomes" id="UP000075920"/>
    </source>
</evidence>
<dbReference type="Proteomes" id="UP000075920">
    <property type="component" value="Unassembled WGS sequence"/>
</dbReference>
<dbReference type="AlphaFoldDB" id="A0A182WNE8"/>
<accession>A0A182WNE8</accession>
<dbReference type="VEuPathDB" id="VectorBase:AMIN014239"/>
<proteinExistence type="predicted"/>
<reference evidence="2" key="1">
    <citation type="submission" date="2013-03" db="EMBL/GenBank/DDBJ databases">
        <title>The Genome Sequence of Anopheles minimus MINIMUS1.</title>
        <authorList>
            <consortium name="The Broad Institute Genomics Platform"/>
            <person name="Neafsey D.E."/>
            <person name="Walton C."/>
            <person name="Walker B."/>
            <person name="Young S.K."/>
            <person name="Zeng Q."/>
            <person name="Gargeya S."/>
            <person name="Fitzgerald M."/>
            <person name="Haas B."/>
            <person name="Abouelleil A."/>
            <person name="Allen A.W."/>
            <person name="Alvarado L."/>
            <person name="Arachchi H.M."/>
            <person name="Berlin A.M."/>
            <person name="Chapman S.B."/>
            <person name="Gainer-Dewar J."/>
            <person name="Goldberg J."/>
            <person name="Griggs A."/>
            <person name="Gujja S."/>
            <person name="Hansen M."/>
            <person name="Howarth C."/>
            <person name="Imamovic A."/>
            <person name="Ireland A."/>
            <person name="Larimer J."/>
            <person name="McCowan C."/>
            <person name="Murphy C."/>
            <person name="Pearson M."/>
            <person name="Poon T.W."/>
            <person name="Priest M."/>
            <person name="Roberts A."/>
            <person name="Saif S."/>
            <person name="Shea T."/>
            <person name="Sisk P."/>
            <person name="Sykes S."/>
            <person name="Wortman J."/>
            <person name="Nusbaum C."/>
            <person name="Birren B."/>
        </authorList>
    </citation>
    <scope>NUCLEOTIDE SEQUENCE [LARGE SCALE GENOMIC DNA]</scope>
    <source>
        <strain evidence="2">MINIMUS1</strain>
    </source>
</reference>
<organism evidence="1 2">
    <name type="scientific">Anopheles minimus</name>
    <dbReference type="NCBI Taxonomy" id="112268"/>
    <lineage>
        <taxon>Eukaryota</taxon>
        <taxon>Metazoa</taxon>
        <taxon>Ecdysozoa</taxon>
        <taxon>Arthropoda</taxon>
        <taxon>Hexapoda</taxon>
        <taxon>Insecta</taxon>
        <taxon>Pterygota</taxon>
        <taxon>Neoptera</taxon>
        <taxon>Endopterygota</taxon>
        <taxon>Diptera</taxon>
        <taxon>Nematocera</taxon>
        <taxon>Culicoidea</taxon>
        <taxon>Culicidae</taxon>
        <taxon>Anophelinae</taxon>
        <taxon>Anopheles</taxon>
    </lineage>
</organism>
<sequence>MCASCRVVCVAQFIKGDRWYGIVRFSSPLILRWVRGNAGNSPSNAVRTLRACLRWSACA</sequence>
<reference evidence="1" key="2">
    <citation type="submission" date="2020-05" db="UniProtKB">
        <authorList>
            <consortium name="EnsemblMetazoa"/>
        </authorList>
    </citation>
    <scope>IDENTIFICATION</scope>
    <source>
        <strain evidence="1">MINIMUS1</strain>
    </source>
</reference>
<dbReference type="EnsemblMetazoa" id="AMIN014239-RA">
    <property type="protein sequence ID" value="AMIN014239-PA"/>
    <property type="gene ID" value="AMIN014239"/>
</dbReference>